<keyword evidence="1" id="KW-1133">Transmembrane helix</keyword>
<feature type="transmembrane region" description="Helical" evidence="1">
    <location>
        <begin position="33"/>
        <end position="51"/>
    </location>
</feature>
<keyword evidence="1" id="KW-0472">Membrane</keyword>
<keyword evidence="3" id="KW-1185">Reference proteome</keyword>
<dbReference type="Pfam" id="PF09624">
    <property type="entry name" value="DUF2393"/>
    <property type="match status" value="1"/>
</dbReference>
<dbReference type="KEGG" id="sku:Sulku_0226"/>
<dbReference type="STRING" id="709032.Sulku_0226"/>
<dbReference type="EMBL" id="CP002355">
    <property type="protein sequence ID" value="ADR32893.1"/>
    <property type="molecule type" value="Genomic_DNA"/>
</dbReference>
<proteinExistence type="predicted"/>
<feature type="transmembrane region" description="Helical" evidence="1">
    <location>
        <begin position="6"/>
        <end position="26"/>
    </location>
</feature>
<evidence type="ECO:0000313" key="3">
    <source>
        <dbReference type="Proteomes" id="UP000008721"/>
    </source>
</evidence>
<evidence type="ECO:0000256" key="1">
    <source>
        <dbReference type="SAM" id="Phobius"/>
    </source>
</evidence>
<keyword evidence="1" id="KW-0812">Transmembrane</keyword>
<accession>E4TXY0</accession>
<dbReference type="InterPro" id="IPR013417">
    <property type="entry name" value="CHP02588"/>
</dbReference>
<reference evidence="2 3" key="1">
    <citation type="journal article" date="2012" name="Stand. Genomic Sci.">
        <title>Complete genome sequence of the sulfur compounds oxidizing chemolithoautotroph Sulfuricurvum kujiense type strain (YK-1(T)).</title>
        <authorList>
            <person name="Han C."/>
            <person name="Kotsyurbenko O."/>
            <person name="Chertkov O."/>
            <person name="Held B."/>
            <person name="Lapidus A."/>
            <person name="Nolan M."/>
            <person name="Lucas S."/>
            <person name="Hammon N."/>
            <person name="Deshpande S."/>
            <person name="Cheng J.F."/>
            <person name="Tapia R."/>
            <person name="Goodwin L.A."/>
            <person name="Pitluck S."/>
            <person name="Liolios K."/>
            <person name="Pagani I."/>
            <person name="Ivanova N."/>
            <person name="Mavromatis K."/>
            <person name="Mikhailova N."/>
            <person name="Pati A."/>
            <person name="Chen A."/>
            <person name="Palaniappan K."/>
            <person name="Land M."/>
            <person name="Hauser L."/>
            <person name="Chang Y.J."/>
            <person name="Jeffries C.D."/>
            <person name="Brambilla E.M."/>
            <person name="Rohde M."/>
            <person name="Spring S."/>
            <person name="Sikorski J."/>
            <person name="Goker M."/>
            <person name="Woyke T."/>
            <person name="Bristow J."/>
            <person name="Eisen J.A."/>
            <person name="Markowitz V."/>
            <person name="Hugenholtz P."/>
            <person name="Kyrpides N.C."/>
            <person name="Klenk H.P."/>
            <person name="Detter J.C."/>
        </authorList>
    </citation>
    <scope>NUCLEOTIDE SEQUENCE [LARGE SCALE GENOMIC DNA]</scope>
    <source>
        <strain evidence="3">ATCC BAA-921 / DSM 16994 / JCM 11577 / YK-1</strain>
    </source>
</reference>
<dbReference type="AlphaFoldDB" id="E4TXY0"/>
<gene>
    <name evidence="2" type="ordered locus">Sulku_0226</name>
</gene>
<sequence>MSPLTIWHYLLIAVLILLLLIGFLVSLRTNSKFSVFTTISLTLMLIGFFTWRSINENVYIVEVSQLDQERFYQSEQIVLKGIVRNVGNYPVANVIATVKLINSHGGVGGKQSLFTQPSVFAQIYEGDNPNFKRQTVEKEELVADYLNPGKAKPFTIIMKYPSYFKHATFDVTAKAAY</sequence>
<dbReference type="Proteomes" id="UP000008721">
    <property type="component" value="Chromosome"/>
</dbReference>
<name>E4TXY0_SULKY</name>
<evidence type="ECO:0000313" key="2">
    <source>
        <dbReference type="EMBL" id="ADR32893.1"/>
    </source>
</evidence>
<dbReference type="eggNOG" id="ENOG5031AES">
    <property type="taxonomic scope" value="Bacteria"/>
</dbReference>
<organism evidence="2 3">
    <name type="scientific">Sulfuricurvum kujiense (strain ATCC BAA-921 / DSM 16994 / JCM 11577 / YK-1)</name>
    <dbReference type="NCBI Taxonomy" id="709032"/>
    <lineage>
        <taxon>Bacteria</taxon>
        <taxon>Pseudomonadati</taxon>
        <taxon>Campylobacterota</taxon>
        <taxon>Epsilonproteobacteria</taxon>
        <taxon>Campylobacterales</taxon>
        <taxon>Sulfurimonadaceae</taxon>
        <taxon>Sulfuricurvum</taxon>
    </lineage>
</organism>
<protein>
    <submittedName>
        <fullName evidence="2">DNA gyrase subunit B</fullName>
    </submittedName>
</protein>
<dbReference type="HOGENOM" id="CLU_125002_0_0_7"/>